<evidence type="ECO:0000256" key="2">
    <source>
        <dbReference type="SAM" id="Phobius"/>
    </source>
</evidence>
<feature type="transmembrane region" description="Helical" evidence="2">
    <location>
        <begin position="166"/>
        <end position="183"/>
    </location>
</feature>
<accession>A0ABS7QSL8</accession>
<dbReference type="Gene3D" id="3.10.620.30">
    <property type="match status" value="1"/>
</dbReference>
<keyword evidence="2" id="KW-1133">Transmembrane helix</keyword>
<keyword evidence="2" id="KW-0812">Transmembrane</keyword>
<feature type="domain" description="Transglutaminase-like" evidence="3">
    <location>
        <begin position="479"/>
        <end position="549"/>
    </location>
</feature>
<reference evidence="4 5" key="1">
    <citation type="submission" date="2021-08" db="EMBL/GenBank/DDBJ databases">
        <title>Streptomyces sp. PTM05 isolated from lichen.</title>
        <authorList>
            <person name="Somphong A."/>
            <person name="Phongsopitanun W."/>
            <person name="Tanasupawat S."/>
        </authorList>
    </citation>
    <scope>NUCLEOTIDE SEQUENCE [LARGE SCALE GENOMIC DNA]</scope>
    <source>
        <strain evidence="4 5">Ptm05</strain>
    </source>
</reference>
<feature type="transmembrane region" description="Helical" evidence="2">
    <location>
        <begin position="118"/>
        <end position="136"/>
    </location>
</feature>
<dbReference type="Proteomes" id="UP001198565">
    <property type="component" value="Unassembled WGS sequence"/>
</dbReference>
<proteinExistence type="predicted"/>
<name>A0ABS7QSL8_9ACTN</name>
<feature type="transmembrane region" description="Helical" evidence="2">
    <location>
        <begin position="623"/>
        <end position="642"/>
    </location>
</feature>
<dbReference type="InterPro" id="IPR025403">
    <property type="entry name" value="TgpA-like_C"/>
</dbReference>
<dbReference type="Pfam" id="PF11992">
    <property type="entry name" value="TgpA_N"/>
    <property type="match status" value="1"/>
</dbReference>
<dbReference type="InterPro" id="IPR038765">
    <property type="entry name" value="Papain-like_cys_pep_sf"/>
</dbReference>
<feature type="transmembrane region" description="Helical" evidence="2">
    <location>
        <begin position="224"/>
        <end position="247"/>
    </location>
</feature>
<feature type="transmembrane region" description="Helical" evidence="2">
    <location>
        <begin position="31"/>
        <end position="49"/>
    </location>
</feature>
<keyword evidence="5" id="KW-1185">Reference proteome</keyword>
<dbReference type="PANTHER" id="PTHR42736:SF1">
    <property type="entry name" value="PROTEIN-GLUTAMINE GAMMA-GLUTAMYLTRANSFERASE"/>
    <property type="match status" value="1"/>
</dbReference>
<dbReference type="Pfam" id="PF13559">
    <property type="entry name" value="DUF4129"/>
    <property type="match status" value="1"/>
</dbReference>
<dbReference type="InterPro" id="IPR002931">
    <property type="entry name" value="Transglutaminase-like"/>
</dbReference>
<dbReference type="RefSeq" id="WP_222978155.1">
    <property type="nucleotide sequence ID" value="NZ_JAINVZ010000009.1"/>
</dbReference>
<feature type="transmembrane region" description="Helical" evidence="2">
    <location>
        <begin position="58"/>
        <end position="76"/>
    </location>
</feature>
<feature type="transmembrane region" description="Helical" evidence="2">
    <location>
        <begin position="143"/>
        <end position="160"/>
    </location>
</feature>
<dbReference type="Pfam" id="PF01841">
    <property type="entry name" value="Transglut_core"/>
    <property type="match status" value="1"/>
</dbReference>
<dbReference type="InterPro" id="IPR021878">
    <property type="entry name" value="TgpA_N"/>
</dbReference>
<evidence type="ECO:0000256" key="1">
    <source>
        <dbReference type="SAM" id="MobiDB-lite"/>
    </source>
</evidence>
<feature type="compositionally biased region" description="Low complexity" evidence="1">
    <location>
        <begin position="578"/>
        <end position="589"/>
    </location>
</feature>
<protein>
    <submittedName>
        <fullName evidence="4">DUF3488 and transglutaminase-like domain-containing protein</fullName>
    </submittedName>
</protein>
<evidence type="ECO:0000313" key="4">
    <source>
        <dbReference type="EMBL" id="MBY8886179.1"/>
    </source>
</evidence>
<dbReference type="PANTHER" id="PTHR42736">
    <property type="entry name" value="PROTEIN-GLUTAMINE GAMMA-GLUTAMYLTRANSFERASE"/>
    <property type="match status" value="1"/>
</dbReference>
<gene>
    <name evidence="4" type="ORF">K7472_15105</name>
</gene>
<dbReference type="SUPFAM" id="SSF54001">
    <property type="entry name" value="Cysteine proteinases"/>
    <property type="match status" value="1"/>
</dbReference>
<feature type="region of interest" description="Disordered" evidence="1">
    <location>
        <begin position="548"/>
        <end position="597"/>
    </location>
</feature>
<dbReference type="InterPro" id="IPR052901">
    <property type="entry name" value="Bact_TGase-like"/>
</dbReference>
<evidence type="ECO:0000259" key="3">
    <source>
        <dbReference type="SMART" id="SM00460"/>
    </source>
</evidence>
<organism evidence="4 5">
    <name type="scientific">Streptantibioticus parmotrematis</name>
    <dbReference type="NCBI Taxonomy" id="2873249"/>
    <lineage>
        <taxon>Bacteria</taxon>
        <taxon>Bacillati</taxon>
        <taxon>Actinomycetota</taxon>
        <taxon>Actinomycetes</taxon>
        <taxon>Kitasatosporales</taxon>
        <taxon>Streptomycetaceae</taxon>
        <taxon>Streptantibioticus</taxon>
    </lineage>
</organism>
<comment type="caution">
    <text evidence="4">The sequence shown here is derived from an EMBL/GenBank/DDBJ whole genome shotgun (WGS) entry which is preliminary data.</text>
</comment>
<evidence type="ECO:0000313" key="5">
    <source>
        <dbReference type="Proteomes" id="UP001198565"/>
    </source>
</evidence>
<dbReference type="SMART" id="SM00460">
    <property type="entry name" value="TGc"/>
    <property type="match status" value="1"/>
</dbReference>
<dbReference type="EMBL" id="JAINVZ010000009">
    <property type="protein sequence ID" value="MBY8886179.1"/>
    <property type="molecule type" value="Genomic_DNA"/>
</dbReference>
<keyword evidence="2" id="KW-0472">Membrane</keyword>
<sequence length="812" mass="84996">MSGRGRLTVCAALASLLTALSLLPLASPSGWYVQALLVVVVQSAVGAAARRIPLARPLTVAAQALVTLLLFTFAFARGQALLGIVPGPDAVARLGQLVSDGAQDVGQYAIPAPVTPGIRLMLVGGVVLVALIVDALAVTYRSAAPAGLPLLALYSVASGLEQGGARWLWFLLAAAGYLALLLAEGRDRLSRWGRVFGGPRRASGAPAADAWEPALAPARTGRRIGAMALGIALIAPVALPAMGGGLLGAGGTGGLGHGDTISAVNPLVSLQDSLNQPSDAEVLRYRTTDPDAGDMYLRILTLDQFDGTTWKASERRVGDVPDTLPTPQGLSSSVRTTPVSTSIAAAPGYAQNYLPLPYPATRVRVNGEWRYEPEGRTLVGDQGQTTSGVQYQVASLEVEPTAQQLADAPPPPASLEREYTQVPSDLPPVVKQTAQQVTRGATNAYERAVKLQDWFTITGGFTYDTRVAEGSGPDAIARFLRDKKGFCVHFAFAMAAMARTLGIPARVDVGFVPGTLQSDSTWSVGLKDAHAWPELYFQGVGWTRFEPTPSRGSAPDYTRGPTPSGSGGDVPAPHLGDTSAPTVTASAPAGCGHTQRRLGGCGNGSQLPLGPPSGGDGPGGGTIAVLVLVGLALLLGLLPMAWRSRVRGQRLGGTRAAGAALVADDPTDDAAAPRTLAAWRELVDTAWDYGVPPDESETPRRAAARLITTARLAGTGAAGAVERVAGAVEQVLYAPRPQPTSGLADDVRLVRRALHDAADRPVRLRARFAPRSAVRVLWRLTERWNAVTARWREARPRVADALRRRTTGDRTA</sequence>